<evidence type="ECO:0000313" key="8">
    <source>
        <dbReference type="EMBL" id="KTE91160.1"/>
    </source>
</evidence>
<evidence type="ECO:0000256" key="3">
    <source>
        <dbReference type="ARBA" id="ARBA00011881"/>
    </source>
</evidence>
<dbReference type="OrthoDB" id="9775794at2"/>
<gene>
    <name evidence="8" type="ORF">AT727_06075</name>
</gene>
<dbReference type="Gene3D" id="3.90.226.10">
    <property type="entry name" value="2-enoyl-CoA Hydratase, Chain A, domain 1"/>
    <property type="match status" value="1"/>
</dbReference>
<evidence type="ECO:0000313" key="9">
    <source>
        <dbReference type="Proteomes" id="UP000054623"/>
    </source>
</evidence>
<dbReference type="FunFam" id="3.90.226.10:FF:000009">
    <property type="entry name" value="Carnitinyl-CoA dehydratase"/>
    <property type="match status" value="1"/>
</dbReference>
<evidence type="ECO:0000256" key="7">
    <source>
        <dbReference type="RuleBase" id="RU003707"/>
    </source>
</evidence>
<sequence length="260" mass="28047">MTYSNILVDYQEQIALVTINRPKALNALNTLTLQELSQVVDDLANNSSVRVVILTGSGEKAFVAGADIAEMNTKTPLEARVFSQLGQKLMNQIESLPQPVIAAINGFALGGGLELAMACDIRLAGENARFGQPEVNLGIPAGFGGTQRLPRLVGSGRASEILLTAELFDAQEAFRMGLVNRVYPKEELQEQAVAMAKKIAAKAPVAVQLTKSAIYKGANMDLISGQDYEAEVFALAFHTEDRKAGFKAFLEKSQTEFQGR</sequence>
<dbReference type="PROSITE" id="PS00166">
    <property type="entry name" value="ENOYL_COA_HYDRATASE"/>
    <property type="match status" value="1"/>
</dbReference>
<comment type="subunit">
    <text evidence="3">Homotetramer.</text>
</comment>
<dbReference type="GO" id="GO:0018812">
    <property type="term" value="F:3-hydroxyacyl-CoA dehydratase activity"/>
    <property type="evidence" value="ECO:0007669"/>
    <property type="project" value="UniProtKB-EC"/>
</dbReference>
<dbReference type="AlphaFoldDB" id="A0A0W1JJ08"/>
<dbReference type="RefSeq" id="WP_058491459.1">
    <property type="nucleotide sequence ID" value="NZ_LOCK01000028.1"/>
</dbReference>
<dbReference type="PANTHER" id="PTHR11941">
    <property type="entry name" value="ENOYL-COA HYDRATASE-RELATED"/>
    <property type="match status" value="1"/>
</dbReference>
<evidence type="ECO:0000256" key="6">
    <source>
        <dbReference type="ARBA" id="ARBA00067035"/>
    </source>
</evidence>
<dbReference type="Pfam" id="PF00378">
    <property type="entry name" value="ECH_1"/>
    <property type="match status" value="1"/>
</dbReference>
<proteinExistence type="inferred from homology"/>
<dbReference type="PANTHER" id="PTHR11941:SF54">
    <property type="entry name" value="ENOYL-COA HYDRATASE, MITOCHONDRIAL"/>
    <property type="match status" value="1"/>
</dbReference>
<dbReference type="GO" id="GO:0006635">
    <property type="term" value="P:fatty acid beta-oxidation"/>
    <property type="evidence" value="ECO:0007669"/>
    <property type="project" value="TreeGrafter"/>
</dbReference>
<name>A0A0W1JJ08_DESHA</name>
<comment type="caution">
    <text evidence="8">The sequence shown here is derived from an EMBL/GenBank/DDBJ whole genome shotgun (WGS) entry which is preliminary data.</text>
</comment>
<dbReference type="SUPFAM" id="SSF52096">
    <property type="entry name" value="ClpP/crotonase"/>
    <property type="match status" value="1"/>
</dbReference>
<dbReference type="InterPro" id="IPR014748">
    <property type="entry name" value="Enoyl-CoA_hydra_C"/>
</dbReference>
<dbReference type="FunFam" id="1.10.12.10:FF:000001">
    <property type="entry name" value="Probable enoyl-CoA hydratase, mitochondrial"/>
    <property type="match status" value="1"/>
</dbReference>
<dbReference type="InterPro" id="IPR018376">
    <property type="entry name" value="Enoyl-CoA_hyd/isom_CS"/>
</dbReference>
<dbReference type="Gene3D" id="1.10.12.10">
    <property type="entry name" value="Lyase 2-enoyl-coa Hydratase, Chain A, domain 2"/>
    <property type="match status" value="1"/>
</dbReference>
<dbReference type="InterPro" id="IPR029045">
    <property type="entry name" value="ClpP/crotonase-like_dom_sf"/>
</dbReference>
<reference evidence="8 9" key="1">
    <citation type="submission" date="2015-12" db="EMBL/GenBank/DDBJ databases">
        <title>Draft Genome Sequence of Desulfitobacterium hafniense Strain DH, a Sulfate-reducing Bacterium Isolated from Paddy Soils.</title>
        <authorList>
            <person name="Bao P."/>
            <person name="Zhang X."/>
            <person name="Li G."/>
        </authorList>
    </citation>
    <scope>NUCLEOTIDE SEQUENCE [LARGE SCALE GENOMIC DNA]</scope>
    <source>
        <strain evidence="8 9">DH</strain>
    </source>
</reference>
<evidence type="ECO:0000256" key="5">
    <source>
        <dbReference type="ARBA" id="ARBA00050624"/>
    </source>
</evidence>
<dbReference type="EMBL" id="LOCK01000028">
    <property type="protein sequence ID" value="KTE91160.1"/>
    <property type="molecule type" value="Genomic_DNA"/>
</dbReference>
<keyword evidence="4" id="KW-0456">Lyase</keyword>
<comment type="catalytic activity">
    <reaction evidence="5">
        <text>a short-chain (3S)-3-hydroxyacyl-CoA = a short-chain (2E)-enoyl-CoA + H2O</text>
        <dbReference type="Rhea" id="RHEA:52664"/>
        <dbReference type="ChEBI" id="CHEBI:15377"/>
        <dbReference type="ChEBI" id="CHEBI:87488"/>
        <dbReference type="ChEBI" id="CHEBI:136760"/>
        <dbReference type="EC" id="4.2.1.150"/>
    </reaction>
</comment>
<comment type="similarity">
    <text evidence="2 7">Belongs to the enoyl-CoA hydratase/isomerase family.</text>
</comment>
<dbReference type="Proteomes" id="UP000054623">
    <property type="component" value="Unassembled WGS sequence"/>
</dbReference>
<accession>A0A0W1JJ08</accession>
<organism evidence="8 9">
    <name type="scientific">Desulfitobacterium hafniense</name>
    <name type="common">Desulfitobacterium frappieri</name>
    <dbReference type="NCBI Taxonomy" id="49338"/>
    <lineage>
        <taxon>Bacteria</taxon>
        <taxon>Bacillati</taxon>
        <taxon>Bacillota</taxon>
        <taxon>Clostridia</taxon>
        <taxon>Eubacteriales</taxon>
        <taxon>Desulfitobacteriaceae</taxon>
        <taxon>Desulfitobacterium</taxon>
    </lineage>
</organism>
<protein>
    <recommendedName>
        <fullName evidence="6">short-chain-enoyl-CoA hydratase</fullName>
        <ecNumber evidence="6">4.2.1.150</ecNumber>
    </recommendedName>
</protein>
<dbReference type="CDD" id="cd06558">
    <property type="entry name" value="crotonase-like"/>
    <property type="match status" value="1"/>
</dbReference>
<evidence type="ECO:0000256" key="4">
    <source>
        <dbReference type="ARBA" id="ARBA00023239"/>
    </source>
</evidence>
<comment type="pathway">
    <text evidence="1">Lipid metabolism; butanoate metabolism.</text>
</comment>
<dbReference type="EC" id="4.2.1.150" evidence="6"/>
<dbReference type="InterPro" id="IPR001753">
    <property type="entry name" value="Enoyl-CoA_hydra/iso"/>
</dbReference>
<evidence type="ECO:0000256" key="2">
    <source>
        <dbReference type="ARBA" id="ARBA00005254"/>
    </source>
</evidence>
<evidence type="ECO:0000256" key="1">
    <source>
        <dbReference type="ARBA" id="ARBA00005086"/>
    </source>
</evidence>